<evidence type="ECO:0000256" key="2">
    <source>
        <dbReference type="PROSITE-ProRule" id="PRU00169"/>
    </source>
</evidence>
<protein>
    <submittedName>
        <fullName evidence="4">Two-component system response regulator</fullName>
    </submittedName>
</protein>
<dbReference type="AlphaFoldDB" id="A0A2M7TA80"/>
<dbReference type="PROSITE" id="PS50110">
    <property type="entry name" value="RESPONSE_REGULATORY"/>
    <property type="match status" value="1"/>
</dbReference>
<dbReference type="SMART" id="SM00448">
    <property type="entry name" value="REC"/>
    <property type="match status" value="1"/>
</dbReference>
<evidence type="ECO:0000313" key="5">
    <source>
        <dbReference type="Proteomes" id="UP000230956"/>
    </source>
</evidence>
<dbReference type="Proteomes" id="UP000230956">
    <property type="component" value="Unassembled WGS sequence"/>
</dbReference>
<evidence type="ECO:0000313" key="4">
    <source>
        <dbReference type="EMBL" id="PIZ41041.1"/>
    </source>
</evidence>
<dbReference type="PANTHER" id="PTHR44591:SF25">
    <property type="entry name" value="CHEMOTAXIS TWO-COMPONENT RESPONSE REGULATOR"/>
    <property type="match status" value="1"/>
</dbReference>
<evidence type="ECO:0000259" key="3">
    <source>
        <dbReference type="PROSITE" id="PS50110"/>
    </source>
</evidence>
<dbReference type="EMBL" id="PFNG01000072">
    <property type="protein sequence ID" value="PIZ41041.1"/>
    <property type="molecule type" value="Genomic_DNA"/>
</dbReference>
<dbReference type="PANTHER" id="PTHR44591">
    <property type="entry name" value="STRESS RESPONSE REGULATOR PROTEIN 1"/>
    <property type="match status" value="1"/>
</dbReference>
<evidence type="ECO:0000256" key="1">
    <source>
        <dbReference type="ARBA" id="ARBA00022553"/>
    </source>
</evidence>
<feature type="domain" description="Response regulatory" evidence="3">
    <location>
        <begin position="3"/>
        <end position="124"/>
    </location>
</feature>
<organism evidence="4 5">
    <name type="scientific">Candidatus Aquicultor secundus</name>
    <dbReference type="NCBI Taxonomy" id="1973895"/>
    <lineage>
        <taxon>Bacteria</taxon>
        <taxon>Bacillati</taxon>
        <taxon>Actinomycetota</taxon>
        <taxon>Candidatus Aquicultoria</taxon>
        <taxon>Candidatus Aquicultorales</taxon>
        <taxon>Candidatus Aquicultoraceae</taxon>
        <taxon>Candidatus Aquicultor</taxon>
    </lineage>
</organism>
<dbReference type="InterPro" id="IPR050595">
    <property type="entry name" value="Bact_response_regulator"/>
</dbReference>
<gene>
    <name evidence="4" type="ORF">COY37_03070</name>
</gene>
<proteinExistence type="predicted"/>
<name>A0A2M7TA80_9ACTN</name>
<dbReference type="RefSeq" id="WP_286678596.1">
    <property type="nucleotide sequence ID" value="NZ_MNXI01000092.1"/>
</dbReference>
<feature type="modified residue" description="4-aspartylphosphate" evidence="2">
    <location>
        <position position="57"/>
    </location>
</feature>
<sequence>MGSVLIVDDSATLRASVKFSLSEAGYAVEEAVDGRDALRKLQELQTRGGQVSLIISDINMPNMDGITFIREAKQMPSFKFIPVLILTTESQDSKKTEGKGAGAAGWLVKPFSNDQLIGVVKKFVR</sequence>
<accession>A0A2M7TA80</accession>
<reference evidence="5" key="1">
    <citation type="submission" date="2017-09" db="EMBL/GenBank/DDBJ databases">
        <title>Depth-based differentiation of microbial function through sediment-hosted aquifers and enrichment of novel symbionts in the deep terrestrial subsurface.</title>
        <authorList>
            <person name="Probst A.J."/>
            <person name="Ladd B."/>
            <person name="Jarett J.K."/>
            <person name="Geller-Mcgrath D.E."/>
            <person name="Sieber C.M.K."/>
            <person name="Emerson J.B."/>
            <person name="Anantharaman K."/>
            <person name="Thomas B.C."/>
            <person name="Malmstrom R."/>
            <person name="Stieglmeier M."/>
            <person name="Klingl A."/>
            <person name="Woyke T."/>
            <person name="Ryan C.M."/>
            <person name="Banfield J.F."/>
        </authorList>
    </citation>
    <scope>NUCLEOTIDE SEQUENCE [LARGE SCALE GENOMIC DNA]</scope>
</reference>
<keyword evidence="1 2" id="KW-0597">Phosphoprotein</keyword>
<dbReference type="Gene3D" id="3.40.50.2300">
    <property type="match status" value="1"/>
</dbReference>
<dbReference type="InterPro" id="IPR011006">
    <property type="entry name" value="CheY-like_superfamily"/>
</dbReference>
<dbReference type="SUPFAM" id="SSF52172">
    <property type="entry name" value="CheY-like"/>
    <property type="match status" value="1"/>
</dbReference>
<dbReference type="InterPro" id="IPR001789">
    <property type="entry name" value="Sig_transdc_resp-reg_receiver"/>
</dbReference>
<comment type="caution">
    <text evidence="4">The sequence shown here is derived from an EMBL/GenBank/DDBJ whole genome shotgun (WGS) entry which is preliminary data.</text>
</comment>
<dbReference type="GO" id="GO:0000160">
    <property type="term" value="P:phosphorelay signal transduction system"/>
    <property type="evidence" value="ECO:0007669"/>
    <property type="project" value="InterPro"/>
</dbReference>
<dbReference type="Pfam" id="PF00072">
    <property type="entry name" value="Response_reg"/>
    <property type="match status" value="1"/>
</dbReference>